<keyword evidence="1" id="KW-0472">Membrane</keyword>
<feature type="transmembrane region" description="Helical" evidence="1">
    <location>
        <begin position="52"/>
        <end position="72"/>
    </location>
</feature>
<accession>A0A1X9NJJ3</accession>
<proteinExistence type="predicted"/>
<dbReference type="EMBL" id="CP019343">
    <property type="protein sequence ID" value="ARN76015.1"/>
    <property type="molecule type" value="Genomic_DNA"/>
</dbReference>
<evidence type="ECO:0000313" key="2">
    <source>
        <dbReference type="EMBL" id="ARN76015.1"/>
    </source>
</evidence>
<dbReference type="KEGG" id="osg:BST96_19100"/>
<keyword evidence="3" id="KW-1185">Reference proteome</keyword>
<dbReference type="PANTHER" id="PTHR34980:SF2">
    <property type="entry name" value="INNER MEMBRANE PROTEIN YHAH-RELATED"/>
    <property type="match status" value="1"/>
</dbReference>
<name>A0A1X9NJJ3_9GAMM</name>
<dbReference type="AlphaFoldDB" id="A0A1X9NJJ3"/>
<dbReference type="Pfam" id="PF05656">
    <property type="entry name" value="DUF805"/>
    <property type="match status" value="1"/>
</dbReference>
<dbReference type="OrthoDB" id="9812349at2"/>
<reference evidence="2 3" key="1">
    <citation type="submission" date="2016-11" db="EMBL/GenBank/DDBJ databases">
        <title>Trade-off between light-utilization and light-protection in marine flavobacteria.</title>
        <authorList>
            <person name="Kumagai Y."/>
        </authorList>
    </citation>
    <scope>NUCLEOTIDE SEQUENCE [LARGE SCALE GENOMIC DNA]</scope>
    <source>
        <strain evidence="2 3">NBRC 107125</strain>
    </source>
</reference>
<gene>
    <name evidence="2" type="ORF">BST96_19100</name>
</gene>
<dbReference type="GO" id="GO:0005886">
    <property type="term" value="C:plasma membrane"/>
    <property type="evidence" value="ECO:0007669"/>
    <property type="project" value="TreeGrafter"/>
</dbReference>
<keyword evidence="1" id="KW-0812">Transmembrane</keyword>
<dbReference type="STRING" id="716816.BST96_19100"/>
<dbReference type="PANTHER" id="PTHR34980">
    <property type="entry name" value="INNER MEMBRANE PROTEIN-RELATED-RELATED"/>
    <property type="match status" value="1"/>
</dbReference>
<keyword evidence="1" id="KW-1133">Transmembrane helix</keyword>
<evidence type="ECO:0000256" key="1">
    <source>
        <dbReference type="SAM" id="Phobius"/>
    </source>
</evidence>
<feature type="transmembrane region" description="Helical" evidence="1">
    <location>
        <begin position="84"/>
        <end position="103"/>
    </location>
</feature>
<organism evidence="2 3">
    <name type="scientific">Oceanicoccus sagamiensis</name>
    <dbReference type="NCBI Taxonomy" id="716816"/>
    <lineage>
        <taxon>Bacteria</taxon>
        <taxon>Pseudomonadati</taxon>
        <taxon>Pseudomonadota</taxon>
        <taxon>Gammaproteobacteria</taxon>
        <taxon>Cellvibrionales</taxon>
        <taxon>Spongiibacteraceae</taxon>
        <taxon>Oceanicoccus</taxon>
    </lineage>
</organism>
<evidence type="ECO:0000313" key="3">
    <source>
        <dbReference type="Proteomes" id="UP000193450"/>
    </source>
</evidence>
<feature type="transmembrane region" description="Helical" evidence="1">
    <location>
        <begin position="23"/>
        <end position="40"/>
    </location>
</feature>
<protein>
    <recommendedName>
        <fullName evidence="4">DUF805 domain-containing protein</fullName>
    </recommendedName>
</protein>
<dbReference type="InterPro" id="IPR008523">
    <property type="entry name" value="DUF805"/>
</dbReference>
<sequence>MNSYIDVLKKYAVFGGRSRRKEYWYFVLFNLILTIVIGVIDQATGTFDPETGMGLIGILYALVVIIPSFAVLFRRLHDTGRSAWWLLILLVPLIGFLVVLFFLCQDSEAGPNRWGEPPK</sequence>
<evidence type="ECO:0008006" key="4">
    <source>
        <dbReference type="Google" id="ProtNLM"/>
    </source>
</evidence>
<dbReference type="Proteomes" id="UP000193450">
    <property type="component" value="Chromosome"/>
</dbReference>
<dbReference type="RefSeq" id="WP_085760218.1">
    <property type="nucleotide sequence ID" value="NZ_CP019343.1"/>
</dbReference>